<evidence type="ECO:0000313" key="2">
    <source>
        <dbReference type="EMBL" id="CAD7635866.1"/>
    </source>
</evidence>
<feature type="region of interest" description="Disordered" evidence="1">
    <location>
        <begin position="47"/>
        <end position="67"/>
    </location>
</feature>
<organism evidence="2">
    <name type="scientific">Medioppia subpectinata</name>
    <dbReference type="NCBI Taxonomy" id="1979941"/>
    <lineage>
        <taxon>Eukaryota</taxon>
        <taxon>Metazoa</taxon>
        <taxon>Ecdysozoa</taxon>
        <taxon>Arthropoda</taxon>
        <taxon>Chelicerata</taxon>
        <taxon>Arachnida</taxon>
        <taxon>Acari</taxon>
        <taxon>Acariformes</taxon>
        <taxon>Sarcoptiformes</taxon>
        <taxon>Oribatida</taxon>
        <taxon>Brachypylina</taxon>
        <taxon>Oppioidea</taxon>
        <taxon>Oppiidae</taxon>
        <taxon>Medioppia</taxon>
    </lineage>
</organism>
<evidence type="ECO:0000256" key="1">
    <source>
        <dbReference type="SAM" id="MobiDB-lite"/>
    </source>
</evidence>
<dbReference type="EMBL" id="CAJPIZ010017862">
    <property type="protein sequence ID" value="CAG2116296.1"/>
    <property type="molecule type" value="Genomic_DNA"/>
</dbReference>
<dbReference type="EMBL" id="OC872437">
    <property type="protein sequence ID" value="CAD7635866.1"/>
    <property type="molecule type" value="Genomic_DNA"/>
</dbReference>
<keyword evidence="3" id="KW-1185">Reference proteome</keyword>
<protein>
    <submittedName>
        <fullName evidence="2">Uncharacterized protein</fullName>
    </submittedName>
</protein>
<dbReference type="OrthoDB" id="6533526at2759"/>
<gene>
    <name evidence="2" type="ORF">OSB1V03_LOCUS16257</name>
</gene>
<dbReference type="Proteomes" id="UP000759131">
    <property type="component" value="Unassembled WGS sequence"/>
</dbReference>
<name>A0A7R9L6A1_9ACAR</name>
<dbReference type="AlphaFoldDB" id="A0A7R9L6A1"/>
<sequence length="239" mass="26946">IWSTTDSTAFTTKRLLHRHIQSCLQTKGYLRNTDQIRCKLQRMRANTSFTQSTTSSPPPQTSISASKATTCDHLISDGKDMADNDSQSCDSFTTSDEDSEYDIGYEIQLTDNESDDSLDQCFKALIRVANDPTLRHSTEAIEKTPQQIVFDGISEATNELKDNIDAIISAPKELKKSFNRLAEELTRLTDHIVTEMDANDDQLNDKYNKFMANPSHWSPSEPKIGKLVLPDINKQFCDN</sequence>
<evidence type="ECO:0000313" key="3">
    <source>
        <dbReference type="Proteomes" id="UP000759131"/>
    </source>
</evidence>
<feature type="non-terminal residue" evidence="2">
    <location>
        <position position="1"/>
    </location>
</feature>
<reference evidence="2" key="1">
    <citation type="submission" date="2020-11" db="EMBL/GenBank/DDBJ databases">
        <authorList>
            <person name="Tran Van P."/>
        </authorList>
    </citation>
    <scope>NUCLEOTIDE SEQUENCE</scope>
</reference>
<proteinExistence type="predicted"/>
<accession>A0A7R9L6A1</accession>